<dbReference type="GeneID" id="78453573"/>
<sequence length="201" mass="23405">MELLLATEFKKEKVDFFLDIDEVVMDIEQLRKVTGYSSGRKIKELFETHPELLEKEYSYKKKVPNLEGGVTKMREKRFFTESGIYEVSFLASTPRAREFRRFAGTILKSVRKGEMIPKLPADRWSLMEKKFDGIISTFEDRQDLLENLEGNTEKVVNLLEELKGKLTDFDNLKEDVKALKKAVNLMSRQMDDFLKAFGEEG</sequence>
<evidence type="ECO:0000313" key="2">
    <source>
        <dbReference type="EMBL" id="SQJ09289.1"/>
    </source>
</evidence>
<dbReference type="KEGG" id="ful:C4N20_02050"/>
<reference evidence="2 3" key="1">
    <citation type="submission" date="2018-06" db="EMBL/GenBank/DDBJ databases">
        <authorList>
            <consortium name="Pathogen Informatics"/>
            <person name="Doyle S."/>
        </authorList>
    </citation>
    <scope>NUCLEOTIDE SEQUENCE [LARGE SCALE GENOMIC DNA]</scope>
    <source>
        <strain evidence="2 3">NCTC12112</strain>
    </source>
</reference>
<protein>
    <recommendedName>
        <fullName evidence="4">Bro-N domain-containing protein</fullName>
    </recommendedName>
</protein>
<dbReference type="Proteomes" id="UP000249008">
    <property type="component" value="Chromosome 1"/>
</dbReference>
<evidence type="ECO:0000313" key="3">
    <source>
        <dbReference type="Proteomes" id="UP000249008"/>
    </source>
</evidence>
<name>A0AAX2JDN1_9FUSO</name>
<proteinExistence type="predicted"/>
<dbReference type="EMBL" id="LS483487">
    <property type="protein sequence ID" value="SQJ09289.1"/>
    <property type="molecule type" value="Genomic_DNA"/>
</dbReference>
<organism evidence="2 3">
    <name type="scientific">Fusobacterium ulcerans</name>
    <dbReference type="NCBI Taxonomy" id="861"/>
    <lineage>
        <taxon>Bacteria</taxon>
        <taxon>Fusobacteriati</taxon>
        <taxon>Fusobacteriota</taxon>
        <taxon>Fusobacteriia</taxon>
        <taxon>Fusobacteriales</taxon>
        <taxon>Fusobacteriaceae</taxon>
        <taxon>Fusobacterium</taxon>
    </lineage>
</organism>
<dbReference type="RefSeq" id="WP_005981373.1">
    <property type="nucleotide sequence ID" value="NZ_CABKNW010000005.1"/>
</dbReference>
<keyword evidence="1" id="KW-0175">Coiled coil</keyword>
<dbReference type="AlphaFoldDB" id="A0AAX2JDN1"/>
<evidence type="ECO:0008006" key="4">
    <source>
        <dbReference type="Google" id="ProtNLM"/>
    </source>
</evidence>
<evidence type="ECO:0000256" key="1">
    <source>
        <dbReference type="SAM" id="Coils"/>
    </source>
</evidence>
<accession>A0AAX2JDN1</accession>
<feature type="coiled-coil region" evidence="1">
    <location>
        <begin position="141"/>
        <end position="189"/>
    </location>
</feature>
<gene>
    <name evidence="2" type="ORF">NCTC12112_02292</name>
</gene>